<evidence type="ECO:0000313" key="7">
    <source>
        <dbReference type="EMBL" id="ERF75536.1"/>
    </source>
</evidence>
<gene>
    <name evidence="7" type="ORF">EPUS_08441</name>
</gene>
<comment type="subcellular location">
    <subcellularLocation>
        <location evidence="1">Membrane</location>
        <topology evidence="1">Multi-pass membrane protein</topology>
    </subcellularLocation>
</comment>
<dbReference type="GO" id="GO:0016020">
    <property type="term" value="C:membrane"/>
    <property type="evidence" value="ECO:0007669"/>
    <property type="project" value="UniProtKB-SubCell"/>
</dbReference>
<name>U1GU34_ENDPU</name>
<organism evidence="7 8">
    <name type="scientific">Endocarpon pusillum (strain Z07020 / HMAS-L-300199)</name>
    <name type="common">Lichen-forming fungus</name>
    <dbReference type="NCBI Taxonomy" id="1263415"/>
    <lineage>
        <taxon>Eukaryota</taxon>
        <taxon>Fungi</taxon>
        <taxon>Dikarya</taxon>
        <taxon>Ascomycota</taxon>
        <taxon>Pezizomycotina</taxon>
        <taxon>Eurotiomycetes</taxon>
        <taxon>Chaetothyriomycetidae</taxon>
        <taxon>Verrucariales</taxon>
        <taxon>Verrucariaceae</taxon>
        <taxon>Endocarpon</taxon>
    </lineage>
</organism>
<reference evidence="8" key="1">
    <citation type="journal article" date="2014" name="BMC Genomics">
        <title>Genome characteristics reveal the impact of lichenization on lichen-forming fungus Endocarpon pusillum Hedwig (Verrucariales, Ascomycota).</title>
        <authorList>
            <person name="Wang Y.-Y."/>
            <person name="Liu B."/>
            <person name="Zhang X.-Y."/>
            <person name="Zhou Q.-M."/>
            <person name="Zhang T."/>
            <person name="Li H."/>
            <person name="Yu Y.-F."/>
            <person name="Zhang X.-L."/>
            <person name="Hao X.-Y."/>
            <person name="Wang M."/>
            <person name="Wang L."/>
            <person name="Wei J.-C."/>
        </authorList>
    </citation>
    <scope>NUCLEOTIDE SEQUENCE [LARGE SCALE GENOMIC DNA]</scope>
    <source>
        <strain evidence="8">Z07020 / HMAS-L-300199</strain>
    </source>
</reference>
<dbReference type="HOGENOM" id="CLU_079951_2_0_1"/>
<keyword evidence="8" id="KW-1185">Reference proteome</keyword>
<dbReference type="eggNOG" id="ENOG502SSGF">
    <property type="taxonomic scope" value="Eukaryota"/>
</dbReference>
<keyword evidence="2 5" id="KW-0812">Transmembrane</keyword>
<dbReference type="GeneID" id="19243290"/>
<dbReference type="EMBL" id="KE720809">
    <property type="protein sequence ID" value="ERF75536.1"/>
    <property type="molecule type" value="Genomic_DNA"/>
</dbReference>
<evidence type="ECO:0000313" key="8">
    <source>
        <dbReference type="Proteomes" id="UP000019373"/>
    </source>
</evidence>
<dbReference type="Proteomes" id="UP000019373">
    <property type="component" value="Unassembled WGS sequence"/>
</dbReference>
<evidence type="ECO:0000256" key="1">
    <source>
        <dbReference type="ARBA" id="ARBA00004141"/>
    </source>
</evidence>
<evidence type="ECO:0000256" key="4">
    <source>
        <dbReference type="ARBA" id="ARBA00023136"/>
    </source>
</evidence>
<keyword evidence="3 5" id="KW-1133">Transmembrane helix</keyword>
<protein>
    <recommendedName>
        <fullName evidence="6">MARVEL domain-containing protein</fullName>
    </recommendedName>
</protein>
<feature type="domain" description="MARVEL" evidence="6">
    <location>
        <begin position="14"/>
        <end position="137"/>
    </location>
</feature>
<dbReference type="RefSeq" id="XP_007787135.1">
    <property type="nucleotide sequence ID" value="XM_007788945.1"/>
</dbReference>
<dbReference type="InterPro" id="IPR008253">
    <property type="entry name" value="Marvel"/>
</dbReference>
<dbReference type="PANTHER" id="PTHR39608">
    <property type="entry name" value="INTEGRAL MEMBRANE PROTEIN (AFU_ORTHOLOGUE AFUA_5G08640)"/>
    <property type="match status" value="1"/>
</dbReference>
<feature type="transmembrane region" description="Helical" evidence="5">
    <location>
        <begin position="49"/>
        <end position="69"/>
    </location>
</feature>
<dbReference type="OMA" id="NCGSIWH"/>
<evidence type="ECO:0000256" key="2">
    <source>
        <dbReference type="ARBA" id="ARBA00022692"/>
    </source>
</evidence>
<dbReference type="Pfam" id="PF01284">
    <property type="entry name" value="MARVEL"/>
    <property type="match status" value="1"/>
</dbReference>
<evidence type="ECO:0000259" key="6">
    <source>
        <dbReference type="Pfam" id="PF01284"/>
    </source>
</evidence>
<keyword evidence="4 5" id="KW-0472">Membrane</keyword>
<dbReference type="AlphaFoldDB" id="U1GU34"/>
<evidence type="ECO:0000256" key="3">
    <source>
        <dbReference type="ARBA" id="ARBA00022989"/>
    </source>
</evidence>
<dbReference type="OrthoDB" id="4074965at2759"/>
<dbReference type="PANTHER" id="PTHR39608:SF1">
    <property type="entry name" value="INTEGRAL MEMBRANE PROTEIN (AFU_ORTHOLOGUE AFUA_5G08640)"/>
    <property type="match status" value="1"/>
</dbReference>
<evidence type="ECO:0000256" key="5">
    <source>
        <dbReference type="SAM" id="Phobius"/>
    </source>
</evidence>
<proteinExistence type="predicted"/>
<feature type="transmembrane region" description="Helical" evidence="5">
    <location>
        <begin position="20"/>
        <end position="37"/>
    </location>
</feature>
<feature type="transmembrane region" description="Helical" evidence="5">
    <location>
        <begin position="119"/>
        <end position="142"/>
    </location>
</feature>
<sequence length="159" mass="17686">MPSMHTIVIPRPVSMALRAVELLSAIIVTAIIGYYIYPYAQSKTWPAKRFIFAETWACLSIILSVLWLVPSMAHKIPWLADFVTSGGWWASFGLILQAINQSNNCGSFFSSGNGTFCRNWKAVEAFCFISGIAWIVTGLFGIQFVQARRRGGRGGGRFR</sequence>
<accession>U1GU34</accession>